<accession>A0A7S2GML6</accession>
<reference evidence="2" key="1">
    <citation type="submission" date="2021-01" db="EMBL/GenBank/DDBJ databases">
        <authorList>
            <person name="Corre E."/>
            <person name="Pelletier E."/>
            <person name="Niang G."/>
            <person name="Scheremetjew M."/>
            <person name="Finn R."/>
            <person name="Kale V."/>
            <person name="Holt S."/>
            <person name="Cochrane G."/>
            <person name="Meng A."/>
            <person name="Brown T."/>
            <person name="Cohen L."/>
        </authorList>
    </citation>
    <scope>NUCLEOTIDE SEQUENCE</scope>
    <source>
        <strain evidence="2">UTEX LB 985</strain>
    </source>
</reference>
<gene>
    <name evidence="2" type="ORF">CBRE1094_LOCUS20154</name>
</gene>
<sequence>MLTFSFSSLFAGLFAPGVNVTLGSFAPGVDLALGGCSPNTTHGCLDSQPYEWASQFPCGSHHIYDYKSTLCCEQGRPFSVTDEYCCTGSGMKGIHSYGDGKCDLAGTDDCACYDDIALPMPKKAMPNQAALVDTSKPPEGGYLCSGAKDGQGCMNGWPYNYSKFAPCGTWLMEFGQYGCCPSSAGFLPYPFGITYCCKIEGAEPGKDYQVSTSPCKCHRYGC</sequence>
<evidence type="ECO:0000256" key="1">
    <source>
        <dbReference type="SAM" id="SignalP"/>
    </source>
</evidence>
<keyword evidence="1" id="KW-0732">Signal</keyword>
<feature type="chain" id="PRO_5030917531" evidence="1">
    <location>
        <begin position="24"/>
        <end position="222"/>
    </location>
</feature>
<name>A0A7S2GML6_9EUKA</name>
<organism evidence="2">
    <name type="scientific">Haptolina brevifila</name>
    <dbReference type="NCBI Taxonomy" id="156173"/>
    <lineage>
        <taxon>Eukaryota</taxon>
        <taxon>Haptista</taxon>
        <taxon>Haptophyta</taxon>
        <taxon>Prymnesiophyceae</taxon>
        <taxon>Prymnesiales</taxon>
        <taxon>Prymnesiaceae</taxon>
        <taxon>Haptolina</taxon>
    </lineage>
</organism>
<proteinExistence type="predicted"/>
<dbReference type="AlphaFoldDB" id="A0A7S2GML6"/>
<feature type="signal peptide" evidence="1">
    <location>
        <begin position="1"/>
        <end position="23"/>
    </location>
</feature>
<protein>
    <submittedName>
        <fullName evidence="2">Uncharacterized protein</fullName>
    </submittedName>
</protein>
<evidence type="ECO:0000313" key="2">
    <source>
        <dbReference type="EMBL" id="CAD9462713.1"/>
    </source>
</evidence>
<dbReference type="EMBL" id="HBGU01036748">
    <property type="protein sequence ID" value="CAD9462713.1"/>
    <property type="molecule type" value="Transcribed_RNA"/>
</dbReference>